<dbReference type="PANTHER" id="PTHR46082:SF11">
    <property type="entry name" value="AAA+ ATPASE DOMAIN-CONTAINING PROTEIN-RELATED"/>
    <property type="match status" value="1"/>
</dbReference>
<sequence>MATEKPHQHGLQSKGIEVFKNFQELIESPWVSDVSAVLPSRRSIESEEERFRLWTQSMGLMQVGHASLDYRVRDSSVIKSSLQHVLSELMEHLRNLASIILGHRLPVERDRAARQESSNPSDESDDETSVSSLNSGSFHEVDFRMASVVERLDALYRLAARIRNPRNRPQRPTKDLYRHILESEREEYRANQEQIEMALIAFVQQRHLLERVTETQLQVLGMSEDGLLEQYASSTHWLVRRIGLANARRKQQFLYWEKHAELLARDVAVKVPVIHKKNAATAVPVTALAEQQAHSVATSATKLVDRSIAGPDDLNIHQTYDLQAYQCTYQDCSDPHRLYGRRQEWIDHENQHRRVWHCDTHDEEFETLPQFHRHVTDKHPDEDISPELEAAFVGFSSGPHRDCPFCPTAFSDLDHMRSHIAYHLERLALFALPDAEQGNRDETMSGNSEDSNRVVDHRGRRDSISGDFSQEEKASFAELSDSEQRRGGDQSRVTTQAIQDLLSRWSPAEQENHRVLGIDKWVRVSHVADQSESWKRMEKAHGGAQKEIEKAKEEAETVAGETIAAERKAEEQRQKALKLRLDDVLDEKDPDTIGSIASLAATYHSQGHYDKAEKIYIEVLEQQRNVLGEEHPDTLTSMANLAATYKDQGRWKEAEAMYERALQGYEKALGRDAINTCIPALNTLQNLGSLFEKLGENSKAILYYHQAQNGLISVLGPQNERVPSIPIDRPVFTYRNPLHYVYYSGSSAQLDVLRQQPKKTTNSDADDFQHRKKRKSGVDRPEEDALVATDDYTVGWDPADHNSYVLGQVQGHNVVIACLPAGIYGTTSAATVAKDLLRTFKSIRFGLMVGIGGGVPSRKHNIRLGDIVVSQPAETSGSISPHLEYTPVGSGTSDRS</sequence>
<feature type="region of interest" description="Disordered" evidence="2">
    <location>
        <begin position="756"/>
        <end position="783"/>
    </location>
</feature>
<organism evidence="4 5">
    <name type="scientific">Colletotrichum fioriniae PJ7</name>
    <dbReference type="NCBI Taxonomy" id="1445577"/>
    <lineage>
        <taxon>Eukaryota</taxon>
        <taxon>Fungi</taxon>
        <taxon>Dikarya</taxon>
        <taxon>Ascomycota</taxon>
        <taxon>Pezizomycotina</taxon>
        <taxon>Sordariomycetes</taxon>
        <taxon>Hypocreomycetidae</taxon>
        <taxon>Glomerellales</taxon>
        <taxon>Glomerellaceae</taxon>
        <taxon>Colletotrichum</taxon>
        <taxon>Colletotrichum acutatum species complex</taxon>
    </lineage>
</organism>
<dbReference type="KEGG" id="cfj:CFIO01_12954"/>
<feature type="domain" description="C2H2-type" evidence="3">
    <location>
        <begin position="403"/>
        <end position="423"/>
    </location>
</feature>
<dbReference type="EMBL" id="JARH01000537">
    <property type="protein sequence ID" value="EXF79644.1"/>
    <property type="molecule type" value="Genomic_DNA"/>
</dbReference>
<dbReference type="InterPro" id="IPR013087">
    <property type="entry name" value="Znf_C2H2_type"/>
</dbReference>
<evidence type="ECO:0000313" key="5">
    <source>
        <dbReference type="Proteomes" id="UP000020467"/>
    </source>
</evidence>
<accession>A0A010RNU2</accession>
<dbReference type="GO" id="GO:0009116">
    <property type="term" value="P:nucleoside metabolic process"/>
    <property type="evidence" value="ECO:0007669"/>
    <property type="project" value="InterPro"/>
</dbReference>
<keyword evidence="5" id="KW-1185">Reference proteome</keyword>
<protein>
    <recommendedName>
        <fullName evidence="3">C2H2-type domain-containing protein</fullName>
    </recommendedName>
</protein>
<dbReference type="InterPro" id="IPR053137">
    <property type="entry name" value="NLR-like"/>
</dbReference>
<evidence type="ECO:0000313" key="4">
    <source>
        <dbReference type="EMBL" id="EXF79644.1"/>
    </source>
</evidence>
<dbReference type="SMART" id="SM00355">
    <property type="entry name" value="ZnF_C2H2"/>
    <property type="match status" value="3"/>
</dbReference>
<reference evidence="4 5" key="1">
    <citation type="submission" date="2014-02" db="EMBL/GenBank/DDBJ databases">
        <title>The genome sequence of Colletotrichum fioriniae PJ7.</title>
        <authorList>
            <person name="Baroncelli R."/>
            <person name="Thon M.R."/>
        </authorList>
    </citation>
    <scope>NUCLEOTIDE SEQUENCE [LARGE SCALE GENOMIC DNA]</scope>
    <source>
        <strain evidence="4 5">PJ7</strain>
    </source>
</reference>
<dbReference type="InterPro" id="IPR035994">
    <property type="entry name" value="Nucleoside_phosphorylase_sf"/>
</dbReference>
<feature type="region of interest" description="Disordered" evidence="2">
    <location>
        <begin position="110"/>
        <end position="134"/>
    </location>
</feature>
<gene>
    <name evidence="4" type="ORF">CFIO01_12954</name>
</gene>
<feature type="region of interest" description="Disordered" evidence="2">
    <location>
        <begin position="873"/>
        <end position="896"/>
    </location>
</feature>
<feature type="coiled-coil region" evidence="1">
    <location>
        <begin position="534"/>
        <end position="587"/>
    </location>
</feature>
<dbReference type="Proteomes" id="UP000020467">
    <property type="component" value="Unassembled WGS sequence"/>
</dbReference>
<dbReference type="Pfam" id="PF13424">
    <property type="entry name" value="TPR_12"/>
    <property type="match status" value="1"/>
</dbReference>
<dbReference type="InterPro" id="IPR019734">
    <property type="entry name" value="TPR_rpt"/>
</dbReference>
<dbReference type="GO" id="GO:0003824">
    <property type="term" value="F:catalytic activity"/>
    <property type="evidence" value="ECO:0007669"/>
    <property type="project" value="InterPro"/>
</dbReference>
<dbReference type="Pfam" id="PF13176">
    <property type="entry name" value="TPR_7"/>
    <property type="match status" value="1"/>
</dbReference>
<dbReference type="InterPro" id="IPR011990">
    <property type="entry name" value="TPR-like_helical_dom_sf"/>
</dbReference>
<dbReference type="AlphaFoldDB" id="A0A010RNU2"/>
<proteinExistence type="predicted"/>
<comment type="caution">
    <text evidence="4">The sequence shown here is derived from an EMBL/GenBank/DDBJ whole genome shotgun (WGS) entry which is preliminary data.</text>
</comment>
<feature type="compositionally biased region" description="Basic and acidic residues" evidence="2">
    <location>
        <begin position="450"/>
        <end position="475"/>
    </location>
</feature>
<dbReference type="Gene3D" id="1.25.40.10">
    <property type="entry name" value="Tetratricopeptide repeat domain"/>
    <property type="match status" value="1"/>
</dbReference>
<dbReference type="HOGENOM" id="CLU_322881_0_0_1"/>
<dbReference type="SUPFAM" id="SSF53167">
    <property type="entry name" value="Purine and uridine phosphorylases"/>
    <property type="match status" value="1"/>
</dbReference>
<dbReference type="Gene3D" id="3.40.50.1580">
    <property type="entry name" value="Nucleoside phosphorylase domain"/>
    <property type="match status" value="1"/>
</dbReference>
<dbReference type="OrthoDB" id="427518at2759"/>
<dbReference type="PROSITE" id="PS00028">
    <property type="entry name" value="ZINC_FINGER_C2H2_1"/>
    <property type="match status" value="1"/>
</dbReference>
<evidence type="ECO:0000256" key="2">
    <source>
        <dbReference type="SAM" id="MobiDB-lite"/>
    </source>
</evidence>
<dbReference type="PANTHER" id="PTHR46082">
    <property type="entry name" value="ATP/GTP-BINDING PROTEIN-RELATED"/>
    <property type="match status" value="1"/>
</dbReference>
<feature type="region of interest" description="Disordered" evidence="2">
    <location>
        <begin position="438"/>
        <end position="493"/>
    </location>
</feature>
<evidence type="ECO:0000259" key="3">
    <source>
        <dbReference type="PROSITE" id="PS00028"/>
    </source>
</evidence>
<keyword evidence="1" id="KW-0175">Coiled coil</keyword>
<dbReference type="SUPFAM" id="SSF48452">
    <property type="entry name" value="TPR-like"/>
    <property type="match status" value="1"/>
</dbReference>
<evidence type="ECO:0000256" key="1">
    <source>
        <dbReference type="SAM" id="Coils"/>
    </source>
</evidence>
<dbReference type="STRING" id="1445577.A0A010RNU2"/>
<name>A0A010RNU2_9PEZI</name>
<dbReference type="eggNOG" id="KOG1840">
    <property type="taxonomic scope" value="Eukaryota"/>
</dbReference>
<dbReference type="SMART" id="SM00028">
    <property type="entry name" value="TPR"/>
    <property type="match status" value="3"/>
</dbReference>